<keyword evidence="6 10" id="KW-1133">Transmembrane helix</keyword>
<comment type="catalytic activity">
    <reaction evidence="9">
        <text>a ubiquinone + NADH + 5 H(+)(in) = a ubiquinol + NAD(+) + 4 H(+)(out)</text>
        <dbReference type="Rhea" id="RHEA:29091"/>
        <dbReference type="Rhea" id="RHEA-COMP:9565"/>
        <dbReference type="Rhea" id="RHEA-COMP:9566"/>
        <dbReference type="ChEBI" id="CHEBI:15378"/>
        <dbReference type="ChEBI" id="CHEBI:16389"/>
        <dbReference type="ChEBI" id="CHEBI:17976"/>
        <dbReference type="ChEBI" id="CHEBI:57540"/>
        <dbReference type="ChEBI" id="CHEBI:57945"/>
        <dbReference type="EC" id="7.1.1.2"/>
    </reaction>
</comment>
<feature type="transmembrane region" description="Helical" evidence="10">
    <location>
        <begin position="53"/>
        <end position="70"/>
    </location>
</feature>
<dbReference type="GO" id="GO:0016020">
    <property type="term" value="C:membrane"/>
    <property type="evidence" value="ECO:0007669"/>
    <property type="project" value="UniProtKB-SubCell"/>
</dbReference>
<evidence type="ECO:0000256" key="7">
    <source>
        <dbReference type="ARBA" id="ARBA00023136"/>
    </source>
</evidence>
<evidence type="ECO:0000313" key="11">
    <source>
        <dbReference type="Proteomes" id="UP000038040"/>
    </source>
</evidence>
<keyword evidence="7 10" id="KW-0472">Membrane</keyword>
<dbReference type="Pfam" id="PF00507">
    <property type="entry name" value="Oxidored_q4"/>
    <property type="match status" value="1"/>
</dbReference>
<keyword evidence="4" id="KW-0813">Transport</keyword>
<dbReference type="GO" id="GO:0008137">
    <property type="term" value="F:NADH dehydrogenase (ubiquinone) activity"/>
    <property type="evidence" value="ECO:0007669"/>
    <property type="project" value="UniProtKB-EC"/>
</dbReference>
<evidence type="ECO:0000256" key="4">
    <source>
        <dbReference type="ARBA" id="ARBA00022448"/>
    </source>
</evidence>
<evidence type="ECO:0000256" key="10">
    <source>
        <dbReference type="SAM" id="Phobius"/>
    </source>
</evidence>
<evidence type="ECO:0000313" key="12">
    <source>
        <dbReference type="WBParaSite" id="DME_0001073901-mRNA-1"/>
    </source>
</evidence>
<comment type="subcellular location">
    <subcellularLocation>
        <location evidence="1">Membrane</location>
    </subcellularLocation>
</comment>
<dbReference type="Proteomes" id="UP000038040">
    <property type="component" value="Unplaced"/>
</dbReference>
<evidence type="ECO:0000256" key="5">
    <source>
        <dbReference type="ARBA" id="ARBA00022692"/>
    </source>
</evidence>
<accession>A0A0N4URQ7</accession>
<protein>
    <recommendedName>
        <fullName evidence="3">NADH-ubiquinone oxidoreductase chain 3</fullName>
    </recommendedName>
    <alternativeName>
        <fullName evidence="8">NADH dehydrogenase subunit 3</fullName>
    </alternativeName>
</protein>
<evidence type="ECO:0000256" key="8">
    <source>
        <dbReference type="ARBA" id="ARBA00031029"/>
    </source>
</evidence>
<keyword evidence="5 10" id="KW-0812">Transmembrane</keyword>
<dbReference type="AlphaFoldDB" id="A0A0N4URQ7"/>
<name>A0A0N4URQ7_DRAME</name>
<evidence type="ECO:0000256" key="2">
    <source>
        <dbReference type="ARBA" id="ARBA00008472"/>
    </source>
</evidence>
<sequence length="71" mass="8578">LVNFFCISLKLHVFKLRSFECGFNSLGFICRSFSVHFFIMMLMFVIFDLEVIMFLRDLYYAVLLFFLVWVV</sequence>
<dbReference type="Gene3D" id="1.20.58.1610">
    <property type="entry name" value="NADH:ubiquinone/plastoquinone oxidoreductase, chain 3"/>
    <property type="match status" value="1"/>
</dbReference>
<evidence type="ECO:0000256" key="9">
    <source>
        <dbReference type="ARBA" id="ARBA00049551"/>
    </source>
</evidence>
<evidence type="ECO:0000256" key="1">
    <source>
        <dbReference type="ARBA" id="ARBA00004370"/>
    </source>
</evidence>
<evidence type="ECO:0000256" key="6">
    <source>
        <dbReference type="ARBA" id="ARBA00022989"/>
    </source>
</evidence>
<comment type="similarity">
    <text evidence="2">Belongs to the complex I subunit 3 family.</text>
</comment>
<dbReference type="WBParaSite" id="DME_0001073901-mRNA-1">
    <property type="protein sequence ID" value="DME_0001073901-mRNA-1"/>
    <property type="gene ID" value="DME_0001073901"/>
</dbReference>
<dbReference type="InterPro" id="IPR038430">
    <property type="entry name" value="NDAH_ubi_oxred_su3_sf"/>
</dbReference>
<dbReference type="InterPro" id="IPR000440">
    <property type="entry name" value="NADH_UbQ/plastoQ_OxRdtase_su3"/>
</dbReference>
<evidence type="ECO:0000256" key="3">
    <source>
        <dbReference type="ARBA" id="ARBA00021007"/>
    </source>
</evidence>
<reference evidence="12" key="1">
    <citation type="submission" date="2017-02" db="UniProtKB">
        <authorList>
            <consortium name="WormBaseParasite"/>
        </authorList>
    </citation>
    <scope>IDENTIFICATION</scope>
</reference>
<organism evidence="11 12">
    <name type="scientific">Dracunculus medinensis</name>
    <name type="common">Guinea worm</name>
    <dbReference type="NCBI Taxonomy" id="318479"/>
    <lineage>
        <taxon>Eukaryota</taxon>
        <taxon>Metazoa</taxon>
        <taxon>Ecdysozoa</taxon>
        <taxon>Nematoda</taxon>
        <taxon>Chromadorea</taxon>
        <taxon>Rhabditida</taxon>
        <taxon>Spirurina</taxon>
        <taxon>Dracunculoidea</taxon>
        <taxon>Dracunculidae</taxon>
        <taxon>Dracunculus</taxon>
    </lineage>
</organism>
<feature type="transmembrane region" description="Helical" evidence="10">
    <location>
        <begin position="21"/>
        <end position="47"/>
    </location>
</feature>
<proteinExistence type="inferred from homology"/>